<accession>A0AAV4RQ98</accession>
<name>A0AAV4RQ98_CAEEX</name>
<protein>
    <submittedName>
        <fullName evidence="1">Uncharacterized protein</fullName>
    </submittedName>
</protein>
<comment type="caution">
    <text evidence="1">The sequence shown here is derived from an EMBL/GenBank/DDBJ whole genome shotgun (WGS) entry which is preliminary data.</text>
</comment>
<keyword evidence="2" id="KW-1185">Reference proteome</keyword>
<organism evidence="1 2">
    <name type="scientific">Caerostris extrusa</name>
    <name type="common">Bark spider</name>
    <name type="synonym">Caerostris bankana</name>
    <dbReference type="NCBI Taxonomy" id="172846"/>
    <lineage>
        <taxon>Eukaryota</taxon>
        <taxon>Metazoa</taxon>
        <taxon>Ecdysozoa</taxon>
        <taxon>Arthropoda</taxon>
        <taxon>Chelicerata</taxon>
        <taxon>Arachnida</taxon>
        <taxon>Araneae</taxon>
        <taxon>Araneomorphae</taxon>
        <taxon>Entelegynae</taxon>
        <taxon>Araneoidea</taxon>
        <taxon>Araneidae</taxon>
        <taxon>Caerostris</taxon>
    </lineage>
</organism>
<dbReference type="EMBL" id="BPLR01008127">
    <property type="protein sequence ID" value="GIY22272.1"/>
    <property type="molecule type" value="Genomic_DNA"/>
</dbReference>
<gene>
    <name evidence="1" type="ORF">CEXT_539521</name>
</gene>
<sequence length="94" mass="10915">MKIWGQIEIDGLFSLVGCTQTPVGGEGVEMDGPTRGRIRRCLKTLNRSERYSFFLRFESLTKMKELYFWGKNPSSFAEKMDNGDFSILRRIKLK</sequence>
<evidence type="ECO:0000313" key="2">
    <source>
        <dbReference type="Proteomes" id="UP001054945"/>
    </source>
</evidence>
<reference evidence="1 2" key="1">
    <citation type="submission" date="2021-06" db="EMBL/GenBank/DDBJ databases">
        <title>Caerostris extrusa draft genome.</title>
        <authorList>
            <person name="Kono N."/>
            <person name="Arakawa K."/>
        </authorList>
    </citation>
    <scope>NUCLEOTIDE SEQUENCE [LARGE SCALE GENOMIC DNA]</scope>
</reference>
<dbReference type="AlphaFoldDB" id="A0AAV4RQ98"/>
<proteinExistence type="predicted"/>
<evidence type="ECO:0000313" key="1">
    <source>
        <dbReference type="EMBL" id="GIY22272.1"/>
    </source>
</evidence>
<dbReference type="Proteomes" id="UP001054945">
    <property type="component" value="Unassembled WGS sequence"/>
</dbReference>